<reference evidence="1" key="1">
    <citation type="submission" date="2020-01" db="EMBL/GenBank/DDBJ databases">
        <title>Development of genomics and gene disruption for Polysphondylium violaceum indicates a role for the polyketide synthase stlB in stalk morphogenesis.</title>
        <authorList>
            <person name="Narita B."/>
            <person name="Kawabe Y."/>
            <person name="Kin K."/>
            <person name="Saito T."/>
            <person name="Gibbs R."/>
            <person name="Kuspa A."/>
            <person name="Muzny D."/>
            <person name="Queller D."/>
            <person name="Richards S."/>
            <person name="Strassman J."/>
            <person name="Sucgang R."/>
            <person name="Worley K."/>
            <person name="Schaap P."/>
        </authorList>
    </citation>
    <scope>NUCLEOTIDE SEQUENCE</scope>
    <source>
        <strain evidence="1">QSvi11</strain>
    </source>
</reference>
<dbReference type="PANTHER" id="PTHR32134:SF92">
    <property type="entry name" value="FNIP REPEAT-CONTAINING PROTEIN"/>
    <property type="match status" value="1"/>
</dbReference>
<protein>
    <recommendedName>
        <fullName evidence="3">FNIP repeat-containing protein</fullName>
    </recommendedName>
</protein>
<gene>
    <name evidence="1" type="ORF">CYY_001594</name>
</gene>
<comment type="caution">
    <text evidence="1">The sequence shown here is derived from an EMBL/GenBank/DDBJ whole genome shotgun (WGS) entry which is preliminary data.</text>
</comment>
<dbReference type="PANTHER" id="PTHR32134">
    <property type="entry name" value="FNIP REPEAT-CONTAINING PROTEIN"/>
    <property type="match status" value="1"/>
</dbReference>
<proteinExistence type="predicted"/>
<sequence>MCGMNSNSSSSNNNNKNICFFLIWRNHYIRSLIRGFTLCDSDIRVSLGYLERNGKQLELLKINNNENVFNINIATQKMNLKYFNLLLESNYIHLINELDFKQRAILDPIQVIMIPNTISKLSIYWGENLIDTSLSILPRGLSHLLFYQLTRPIEKGDLPDKLTSLVIKKSKSNILPNNEYLPSTLTSLEIPYISSTTPLPETLTSLTWSVFSVRPIAAGVINKSLKILKSSNAQGELMYVNGVEMPKDIKLDHCHYCPQTFDDLVDSITRFHTMRWITGLDLMDFGGGTIIPGSIPPYIKYLSIPFKSVPHGAFPEGLETLKAHFLDIPIEEEGFFPSSLLHLDISSFKQVLRKGLLPSKLVSLSIAQFKYPENYQFIQDIIPKTLTSLRMYSHSITGASSFAPISIGSSASNMLESINKPFLPALLIPPSVTQLELDLHKYGMLGLPNAKNILDVSEFKIPPSIKKFIIRGTAKVVAGGFIPSTVECVEVHGRISVKPGFLVDGCKYLTIDNRGSVNVLERDDIPQSVTHLKIHYNPHDYIPRHIKVLDMTNKPKKKLIDTKVLQHLNTLKRKGVLYDFKMGIFN</sequence>
<accession>A0A8J4V1H8</accession>
<dbReference type="AlphaFoldDB" id="A0A8J4V1H8"/>
<evidence type="ECO:0008006" key="3">
    <source>
        <dbReference type="Google" id="ProtNLM"/>
    </source>
</evidence>
<evidence type="ECO:0000313" key="2">
    <source>
        <dbReference type="Proteomes" id="UP000695562"/>
    </source>
</evidence>
<dbReference type="InterPro" id="IPR051251">
    <property type="entry name" value="STK_FNIP-Repeat"/>
</dbReference>
<dbReference type="Proteomes" id="UP000695562">
    <property type="component" value="Unassembled WGS sequence"/>
</dbReference>
<dbReference type="EMBL" id="AJWJ01000039">
    <property type="protein sequence ID" value="KAF2077085.1"/>
    <property type="molecule type" value="Genomic_DNA"/>
</dbReference>
<keyword evidence="2" id="KW-1185">Reference proteome</keyword>
<organism evidence="1 2">
    <name type="scientific">Polysphondylium violaceum</name>
    <dbReference type="NCBI Taxonomy" id="133409"/>
    <lineage>
        <taxon>Eukaryota</taxon>
        <taxon>Amoebozoa</taxon>
        <taxon>Evosea</taxon>
        <taxon>Eumycetozoa</taxon>
        <taxon>Dictyostelia</taxon>
        <taxon>Dictyosteliales</taxon>
        <taxon>Dictyosteliaceae</taxon>
        <taxon>Polysphondylium</taxon>
    </lineage>
</organism>
<evidence type="ECO:0000313" key="1">
    <source>
        <dbReference type="EMBL" id="KAF2077085.1"/>
    </source>
</evidence>
<name>A0A8J4V1H8_9MYCE</name>